<dbReference type="Gene3D" id="3.20.20.70">
    <property type="entry name" value="Aldolase class I"/>
    <property type="match status" value="1"/>
</dbReference>
<dbReference type="PANTHER" id="PTHR30246:SF1">
    <property type="entry name" value="2-DEHYDRO-3-DEOXY-6-PHOSPHOGALACTONATE ALDOLASE-RELATED"/>
    <property type="match status" value="1"/>
</dbReference>
<organism evidence="9 10">
    <name type="scientific">Cryptosporangium arvum DSM 44712</name>
    <dbReference type="NCBI Taxonomy" id="927661"/>
    <lineage>
        <taxon>Bacteria</taxon>
        <taxon>Bacillati</taxon>
        <taxon>Actinomycetota</taxon>
        <taxon>Actinomycetes</taxon>
        <taxon>Cryptosporangiales</taxon>
        <taxon>Cryptosporangiaceae</taxon>
        <taxon>Cryptosporangium</taxon>
    </lineage>
</organism>
<keyword evidence="6" id="KW-0456">Lyase</keyword>
<accession>A0A011AL04</accession>
<keyword evidence="10" id="KW-1185">Reference proteome</keyword>
<gene>
    <name evidence="9" type="ORF">CryarDRAFT_3839</name>
</gene>
<keyword evidence="8" id="KW-0119">Carbohydrate metabolism</keyword>
<evidence type="ECO:0000256" key="8">
    <source>
        <dbReference type="ARBA" id="ARBA00023277"/>
    </source>
</evidence>
<comment type="similarity">
    <text evidence="3">Belongs to the KHG/KDPG aldolase family.</text>
</comment>
<dbReference type="PATRIC" id="fig|927661.3.peg.3805"/>
<dbReference type="NCBIfam" id="TIGR01182">
    <property type="entry name" value="eda"/>
    <property type="match status" value="1"/>
</dbReference>
<dbReference type="InterPro" id="IPR031338">
    <property type="entry name" value="KDPG/KHG_AS_2"/>
</dbReference>
<dbReference type="InterPro" id="IPR000887">
    <property type="entry name" value="Aldlse_KDPG_KHG"/>
</dbReference>
<dbReference type="PROSITE" id="PS00159">
    <property type="entry name" value="ALDOLASE_KDPG_KHG_1"/>
    <property type="match status" value="1"/>
</dbReference>
<dbReference type="RefSeq" id="WP_035852570.1">
    <property type="nucleotide sequence ID" value="NZ_KK073874.1"/>
</dbReference>
<comment type="subunit">
    <text evidence="4">Homotrimer.</text>
</comment>
<evidence type="ECO:0000313" key="9">
    <source>
        <dbReference type="EMBL" id="EXG82641.1"/>
    </source>
</evidence>
<evidence type="ECO:0000256" key="4">
    <source>
        <dbReference type="ARBA" id="ARBA00011233"/>
    </source>
</evidence>
<comment type="pathway">
    <text evidence="2">Carbohydrate acid metabolism; 2-dehydro-3-deoxy-D-gluconate degradation; D-glyceraldehyde 3-phosphate and pyruvate from 2-dehydro-3-deoxy-D-gluconate: step 2/2.</text>
</comment>
<sequence length="205" mass="21239">MTTTELARIRVLPVVVLDDPRHALPLARALADGGVPCAEITLRTPAAVEAVATVAELDGFLVGAGTVLTPEQFDRVVDAGARFVVSPGFSAVLSNRASRRGVPAIPGVATASELMSARAAGHTVVKLFPAAQLGGAALVPALHGPFPDVRFVPSGGISISNAAEYDLEPVLTVSTSWITPRDVIAAGRFDEITARAREFRAAVGR</sequence>
<dbReference type="InterPro" id="IPR013785">
    <property type="entry name" value="Aldolase_TIM"/>
</dbReference>
<protein>
    <recommendedName>
        <fullName evidence="5">2-dehydro-3-deoxy-phosphogluconate aldolase</fullName>
        <ecNumber evidence="5">4.1.2.14</ecNumber>
    </recommendedName>
</protein>
<dbReference type="Pfam" id="PF01081">
    <property type="entry name" value="Aldolase"/>
    <property type="match status" value="1"/>
</dbReference>
<dbReference type="PROSITE" id="PS00160">
    <property type="entry name" value="ALDOLASE_KDPG_KHG_2"/>
    <property type="match status" value="1"/>
</dbReference>
<evidence type="ECO:0000256" key="5">
    <source>
        <dbReference type="ARBA" id="ARBA00013063"/>
    </source>
</evidence>
<evidence type="ECO:0000256" key="3">
    <source>
        <dbReference type="ARBA" id="ARBA00006906"/>
    </source>
</evidence>
<keyword evidence="7" id="KW-0704">Schiff base</keyword>
<evidence type="ECO:0000313" key="10">
    <source>
        <dbReference type="Proteomes" id="UP000021053"/>
    </source>
</evidence>
<comment type="catalytic activity">
    <reaction evidence="1">
        <text>2-dehydro-3-deoxy-6-phospho-D-gluconate = D-glyceraldehyde 3-phosphate + pyruvate</text>
        <dbReference type="Rhea" id="RHEA:17089"/>
        <dbReference type="ChEBI" id="CHEBI:15361"/>
        <dbReference type="ChEBI" id="CHEBI:57569"/>
        <dbReference type="ChEBI" id="CHEBI:59776"/>
        <dbReference type="EC" id="4.1.2.14"/>
    </reaction>
</comment>
<dbReference type="EC" id="4.1.2.14" evidence="5"/>
<name>A0A011AL04_9ACTN</name>
<dbReference type="AlphaFoldDB" id="A0A011AL04"/>
<reference evidence="9 10" key="1">
    <citation type="submission" date="2013-07" db="EMBL/GenBank/DDBJ databases">
        <authorList>
            <consortium name="DOE Joint Genome Institute"/>
            <person name="Eisen J."/>
            <person name="Huntemann M."/>
            <person name="Han J."/>
            <person name="Chen A."/>
            <person name="Kyrpides N."/>
            <person name="Mavromatis K."/>
            <person name="Markowitz V."/>
            <person name="Palaniappan K."/>
            <person name="Ivanova N."/>
            <person name="Schaumberg A."/>
            <person name="Pati A."/>
            <person name="Liolios K."/>
            <person name="Nordberg H.P."/>
            <person name="Cantor M.N."/>
            <person name="Hua S.X."/>
            <person name="Woyke T."/>
        </authorList>
    </citation>
    <scope>NUCLEOTIDE SEQUENCE [LARGE SCALE GENOMIC DNA]</scope>
    <source>
        <strain evidence="9 10">DSM 44712</strain>
    </source>
</reference>
<dbReference type="GO" id="GO:0008675">
    <property type="term" value="F:2-dehydro-3-deoxy-phosphogluconate aldolase activity"/>
    <property type="evidence" value="ECO:0007669"/>
    <property type="project" value="UniProtKB-EC"/>
</dbReference>
<comment type="caution">
    <text evidence="9">The sequence shown here is derived from an EMBL/GenBank/DDBJ whole genome shotgun (WGS) entry which is preliminary data.</text>
</comment>
<proteinExistence type="inferred from homology"/>
<dbReference type="PANTHER" id="PTHR30246">
    <property type="entry name" value="2-KETO-3-DEOXY-6-PHOSPHOGLUCONATE ALDOLASE"/>
    <property type="match status" value="1"/>
</dbReference>
<dbReference type="HOGENOM" id="CLU_077795_1_1_11"/>
<dbReference type="Proteomes" id="UP000021053">
    <property type="component" value="Unassembled WGS sequence"/>
</dbReference>
<dbReference type="SUPFAM" id="SSF51569">
    <property type="entry name" value="Aldolase"/>
    <property type="match status" value="1"/>
</dbReference>
<evidence type="ECO:0000256" key="2">
    <source>
        <dbReference type="ARBA" id="ARBA00004736"/>
    </source>
</evidence>
<dbReference type="InterPro" id="IPR031337">
    <property type="entry name" value="KDPG/KHG_AS_1"/>
</dbReference>
<dbReference type="EMBL" id="JFBT01000001">
    <property type="protein sequence ID" value="EXG82641.1"/>
    <property type="molecule type" value="Genomic_DNA"/>
</dbReference>
<evidence type="ECO:0000256" key="1">
    <source>
        <dbReference type="ARBA" id="ARBA00000654"/>
    </source>
</evidence>
<evidence type="ECO:0000256" key="7">
    <source>
        <dbReference type="ARBA" id="ARBA00023270"/>
    </source>
</evidence>
<dbReference type="CDD" id="cd00452">
    <property type="entry name" value="KDPG_aldolase"/>
    <property type="match status" value="1"/>
</dbReference>
<evidence type="ECO:0000256" key="6">
    <source>
        <dbReference type="ARBA" id="ARBA00023239"/>
    </source>
</evidence>